<name>A0A6S8S9N7_9STRA</name>
<dbReference type="EMBL" id="HBGN01037631">
    <property type="protein sequence ID" value="CAD9355632.1"/>
    <property type="molecule type" value="Transcribed_RNA"/>
</dbReference>
<protein>
    <submittedName>
        <fullName evidence="1">Uncharacterized protein</fullName>
    </submittedName>
</protein>
<accession>A0A6S8S9N7</accession>
<dbReference type="InterPro" id="IPR008584">
    <property type="entry name" value="CXXC_Zn-binding_euk"/>
</dbReference>
<dbReference type="SUPFAM" id="SSF141678">
    <property type="entry name" value="MAL13P1.257-like"/>
    <property type="match status" value="1"/>
</dbReference>
<reference evidence="1" key="1">
    <citation type="submission" date="2021-01" db="EMBL/GenBank/DDBJ databases">
        <authorList>
            <person name="Corre E."/>
            <person name="Pelletier E."/>
            <person name="Niang G."/>
            <person name="Scheremetjew M."/>
            <person name="Finn R."/>
            <person name="Kale V."/>
            <person name="Holt S."/>
            <person name="Cochrane G."/>
            <person name="Meng A."/>
            <person name="Brown T."/>
            <person name="Cohen L."/>
        </authorList>
    </citation>
    <scope>NUCLEOTIDE SEQUENCE</scope>
    <source>
        <strain evidence="1">Pop2</strain>
    </source>
</reference>
<dbReference type="Pfam" id="PF05907">
    <property type="entry name" value="CXXC_Zn-b_euk"/>
    <property type="match status" value="1"/>
</dbReference>
<gene>
    <name evidence="1" type="ORF">DBRI1063_LOCUS24103</name>
</gene>
<dbReference type="AlphaFoldDB" id="A0A6S8S9N7"/>
<sequence>MVVYTLYVKADLEGVASLGLVDNANVCVSVRNPLDPTQTREKIVVDPTELESPALNGHDKHRSTAHAAFHLAIKWDATHDGDHRATLRLLTAKDHHLDNKKEKGSKGHRHELEQAVAKLRDNMTHADSGQFVPMLVLDCDGLEPFEFHALGDEFQLVSQHGDPTKPARVVDLSSGDWSDYDLASGSISVMNLETKLE</sequence>
<proteinExistence type="predicted"/>
<organism evidence="1">
    <name type="scientific">Ditylum brightwellii</name>
    <dbReference type="NCBI Taxonomy" id="49249"/>
    <lineage>
        <taxon>Eukaryota</taxon>
        <taxon>Sar</taxon>
        <taxon>Stramenopiles</taxon>
        <taxon>Ochrophyta</taxon>
        <taxon>Bacillariophyta</taxon>
        <taxon>Mediophyceae</taxon>
        <taxon>Lithodesmiophycidae</taxon>
        <taxon>Lithodesmiales</taxon>
        <taxon>Lithodesmiaceae</taxon>
        <taxon>Ditylum</taxon>
    </lineage>
</organism>
<evidence type="ECO:0000313" key="1">
    <source>
        <dbReference type="EMBL" id="CAD9355632.1"/>
    </source>
</evidence>